<dbReference type="RefSeq" id="WP_149779222.1">
    <property type="nucleotide sequence ID" value="NZ_FRCB01000004.1"/>
</dbReference>
<evidence type="ECO:0000313" key="2">
    <source>
        <dbReference type="Proteomes" id="UP000322545"/>
    </source>
</evidence>
<organism evidence="1 2">
    <name type="scientific">Roseovarius litoreus</name>
    <dbReference type="NCBI Taxonomy" id="1155722"/>
    <lineage>
        <taxon>Bacteria</taxon>
        <taxon>Pseudomonadati</taxon>
        <taxon>Pseudomonadota</taxon>
        <taxon>Alphaproteobacteria</taxon>
        <taxon>Rhodobacterales</taxon>
        <taxon>Roseobacteraceae</taxon>
        <taxon>Roseovarius</taxon>
    </lineage>
</organism>
<dbReference type="EMBL" id="FRCB01000004">
    <property type="protein sequence ID" value="SHL98025.1"/>
    <property type="molecule type" value="Genomic_DNA"/>
</dbReference>
<evidence type="ECO:0000313" key="1">
    <source>
        <dbReference type="EMBL" id="SHL98025.1"/>
    </source>
</evidence>
<sequence>MWFPKLLHNLILRLMMLAGIFIFSSGAVSAQLNHCGDMGGALSSREIAEQFSRAKLNGITSSGKPWTIEIGALSAPGTQTSAAFTTSTGKTTEGLWVVNEGRFCQSYDDAQNWVCHRIVHCLGRDGAFGMIDGAGTITSTILSVKKRSLASPPPLCQSPGQPLPAEVLNRWLTGRSITTATVTGVTETLALEPGGHGSAYYNGSETRIAWHMESNRFCVNYIPSVGYTCRSIAPCQSGEAPHVTFGPDGSQFDLVLEVYDLTQKRAVPPDELATVPSGATNTAVEDDMILSGETGPERFGSGEPALDQYLATQVPAHWTIDELRFKLFPDQTGSAGRLSLAGTLRLTERLVGPRDRTGGLITSLERRGVAPAVTEMVLDRAYRGQIIEYDTDQYPGNTLPLRAELAYVDTVDGLEIRGDLGIGFGPGIAVRDVPPEGYVVGSEAHEALVVEIGARAQLAQDQMMRALNDTFASYAGSGLAMARMSTPFMLTGPLAMPPDALQRFSYETVGTQKLLLFRMPVSLNANDEFRRLYRYYPDAIAASSAPFPGQLTIGLPWNVQGARDVGMSLRASVPGTQDPDVQGPLFYDATSDAYSKIRIPGAETGFLLSVKRP</sequence>
<accession>A0A1M7F1V1</accession>
<dbReference type="Proteomes" id="UP000322545">
    <property type="component" value="Unassembled WGS sequence"/>
</dbReference>
<gene>
    <name evidence="1" type="ORF">SAMN05443432_10410</name>
</gene>
<dbReference type="AlphaFoldDB" id="A0A1M7F1V1"/>
<reference evidence="1 2" key="1">
    <citation type="submission" date="2016-11" db="EMBL/GenBank/DDBJ databases">
        <authorList>
            <person name="Varghese N."/>
            <person name="Submissions S."/>
        </authorList>
    </citation>
    <scope>NUCLEOTIDE SEQUENCE [LARGE SCALE GENOMIC DNA]</scope>
    <source>
        <strain evidence="1 2">DSM 28249</strain>
    </source>
</reference>
<keyword evidence="2" id="KW-1185">Reference proteome</keyword>
<name>A0A1M7F1V1_9RHOB</name>
<protein>
    <submittedName>
        <fullName evidence="1">Uncharacterized protein</fullName>
    </submittedName>
</protein>
<proteinExistence type="predicted"/>